<comment type="similarity">
    <text evidence="1 4">Belongs to the short-chain dehydrogenases/reductases (SDR) family.</text>
</comment>
<dbReference type="PANTHER" id="PTHR42879:SF2">
    <property type="entry name" value="3-OXOACYL-[ACYL-CARRIER-PROTEIN] REDUCTASE FABG"/>
    <property type="match status" value="1"/>
</dbReference>
<dbReference type="PANTHER" id="PTHR42879">
    <property type="entry name" value="3-OXOACYL-(ACYL-CARRIER-PROTEIN) REDUCTASE"/>
    <property type="match status" value="1"/>
</dbReference>
<dbReference type="Proteomes" id="UP001442494">
    <property type="component" value="Unassembled WGS sequence"/>
</dbReference>
<dbReference type="PROSITE" id="PS00061">
    <property type="entry name" value="ADH_SHORT"/>
    <property type="match status" value="1"/>
</dbReference>
<dbReference type="InterPro" id="IPR002347">
    <property type="entry name" value="SDR_fam"/>
</dbReference>
<gene>
    <name evidence="6" type="ORF">NDI37_26705</name>
</gene>
<evidence type="ECO:0000313" key="7">
    <source>
        <dbReference type="Proteomes" id="UP001442494"/>
    </source>
</evidence>
<accession>A0ABV0JX80</accession>
<dbReference type="InterPro" id="IPR020904">
    <property type="entry name" value="Sc_DH/Rdtase_CS"/>
</dbReference>
<dbReference type="PRINTS" id="PR00080">
    <property type="entry name" value="SDRFAMILY"/>
</dbReference>
<name>A0ABV0JX80_9CYAN</name>
<dbReference type="InterPro" id="IPR006311">
    <property type="entry name" value="TAT_signal"/>
</dbReference>
<dbReference type="Pfam" id="PF00106">
    <property type="entry name" value="adh_short"/>
    <property type="match status" value="1"/>
</dbReference>
<dbReference type="InterPro" id="IPR050259">
    <property type="entry name" value="SDR"/>
</dbReference>
<dbReference type="InterPro" id="IPR023985">
    <property type="entry name" value="SDR_subfam_1"/>
</dbReference>
<organism evidence="6 7">
    <name type="scientific">Funiculus sociatus GB2-A5</name>
    <dbReference type="NCBI Taxonomy" id="2933946"/>
    <lineage>
        <taxon>Bacteria</taxon>
        <taxon>Bacillati</taxon>
        <taxon>Cyanobacteriota</taxon>
        <taxon>Cyanophyceae</taxon>
        <taxon>Coleofasciculales</taxon>
        <taxon>Coleofasciculaceae</taxon>
        <taxon>Funiculus</taxon>
    </lineage>
</organism>
<dbReference type="SUPFAM" id="SSF51735">
    <property type="entry name" value="NAD(P)-binding Rossmann-fold domains"/>
    <property type="match status" value="1"/>
</dbReference>
<evidence type="ECO:0000256" key="5">
    <source>
        <dbReference type="SAM" id="MobiDB-lite"/>
    </source>
</evidence>
<reference evidence="6 7" key="1">
    <citation type="submission" date="2022-04" db="EMBL/GenBank/DDBJ databases">
        <title>Positive selection, recombination, and allopatry shape intraspecific diversity of widespread and dominant cyanobacteria.</title>
        <authorList>
            <person name="Wei J."/>
            <person name="Shu W."/>
            <person name="Hu C."/>
        </authorList>
    </citation>
    <scope>NUCLEOTIDE SEQUENCE [LARGE SCALE GENOMIC DNA]</scope>
    <source>
        <strain evidence="6 7">GB2-A5</strain>
    </source>
</reference>
<dbReference type="RefSeq" id="WP_190417080.1">
    <property type="nucleotide sequence ID" value="NZ_JAMPKK010000105.1"/>
</dbReference>
<feature type="compositionally biased region" description="Polar residues" evidence="5">
    <location>
        <begin position="61"/>
        <end position="76"/>
    </location>
</feature>
<dbReference type="PROSITE" id="PS51318">
    <property type="entry name" value="TAT"/>
    <property type="match status" value="1"/>
</dbReference>
<dbReference type="PRINTS" id="PR00081">
    <property type="entry name" value="GDHRDH"/>
</dbReference>
<evidence type="ECO:0000256" key="3">
    <source>
        <dbReference type="ARBA" id="ARBA00023027"/>
    </source>
</evidence>
<dbReference type="EMBL" id="JAMPKK010000105">
    <property type="protein sequence ID" value="MEP0868033.1"/>
    <property type="molecule type" value="Genomic_DNA"/>
</dbReference>
<feature type="region of interest" description="Disordered" evidence="5">
    <location>
        <begin position="43"/>
        <end position="77"/>
    </location>
</feature>
<keyword evidence="3" id="KW-0520">NAD</keyword>
<evidence type="ECO:0000256" key="1">
    <source>
        <dbReference type="ARBA" id="ARBA00006484"/>
    </source>
</evidence>
<feature type="compositionally biased region" description="Polar residues" evidence="5">
    <location>
        <begin position="43"/>
        <end position="52"/>
    </location>
</feature>
<protein>
    <submittedName>
        <fullName evidence="6">Mycofactocin-coupled SDR family oxidoreductase</fullName>
    </submittedName>
</protein>
<dbReference type="NCBIfam" id="TIGR03971">
    <property type="entry name" value="SDR_subfam_1"/>
    <property type="match status" value="1"/>
</dbReference>
<proteinExistence type="inferred from homology"/>
<evidence type="ECO:0000313" key="6">
    <source>
        <dbReference type="EMBL" id="MEP0868033.1"/>
    </source>
</evidence>
<evidence type="ECO:0000256" key="4">
    <source>
        <dbReference type="RuleBase" id="RU000363"/>
    </source>
</evidence>
<dbReference type="Gene3D" id="3.40.50.720">
    <property type="entry name" value="NAD(P)-binding Rossmann-like Domain"/>
    <property type="match status" value="1"/>
</dbReference>
<evidence type="ECO:0000256" key="2">
    <source>
        <dbReference type="ARBA" id="ARBA00023002"/>
    </source>
</evidence>
<dbReference type="InterPro" id="IPR036291">
    <property type="entry name" value="NAD(P)-bd_dom_sf"/>
</dbReference>
<sequence>MNLFSLNPFTRITQSLSRRYLLKTIGISSATLGATILGATISSSATTDTPSEPTAGDADSTVAQSEAQTPTSNRPLSGQVAIVTGGARGIGRAVAVRLAKEGANVTICDIVDQIGSVPYPMAKSQDMKETVRLIEAKGVLALAVQADVRSRQQMENVVNQAIATFGKVDILVANAGILTFGWLHQLSDAEWDDVIAVNLSGVAKSMQAVIPHMRERKYGRIVVINSCNSRFGSAQSASYNASKWGVLGLVKCAAVEYAKEGITVNAINPTGVRTPMIINDATLSWADPKNPSPDAIENYLRNSMNAQDVGLIEPEDVAAGVPFFCSPDAYRITGEAMDIAAGANVRWNS</sequence>
<dbReference type="CDD" id="cd05233">
    <property type="entry name" value="SDR_c"/>
    <property type="match status" value="1"/>
</dbReference>
<keyword evidence="2" id="KW-0560">Oxidoreductase</keyword>
<keyword evidence="7" id="KW-1185">Reference proteome</keyword>
<comment type="caution">
    <text evidence="6">The sequence shown here is derived from an EMBL/GenBank/DDBJ whole genome shotgun (WGS) entry which is preliminary data.</text>
</comment>